<feature type="compositionally biased region" description="Basic and acidic residues" evidence="1">
    <location>
        <begin position="18"/>
        <end position="27"/>
    </location>
</feature>
<feature type="compositionally biased region" description="Polar residues" evidence="1">
    <location>
        <begin position="53"/>
        <end position="62"/>
    </location>
</feature>
<accession>A0A811BSJ9</accession>
<evidence type="ECO:0000313" key="2">
    <source>
        <dbReference type="EMBL" id="BCU03361.1"/>
    </source>
</evidence>
<dbReference type="EMBL" id="LC625835">
    <property type="protein sequence ID" value="BCU03361.1"/>
    <property type="molecule type" value="Genomic_DNA"/>
</dbReference>
<dbReference type="Proteomes" id="UP001253637">
    <property type="component" value="Segment"/>
</dbReference>
<organism evidence="2 3">
    <name type="scientific">Pandoravirus japonicus</name>
    <dbReference type="NCBI Taxonomy" id="2823154"/>
    <lineage>
        <taxon>Viruses</taxon>
        <taxon>Pandoravirus</taxon>
    </lineage>
</organism>
<evidence type="ECO:0000256" key="1">
    <source>
        <dbReference type="SAM" id="MobiDB-lite"/>
    </source>
</evidence>
<feature type="region of interest" description="Disordered" evidence="1">
    <location>
        <begin position="1"/>
        <end position="97"/>
    </location>
</feature>
<reference evidence="2" key="1">
    <citation type="submission" date="2021-04" db="EMBL/GenBank/DDBJ databases">
        <title>Draft Genome Sequence of Pandoravirus japonicus, Isolated from the Sabaishi River of Niigata, Japan.</title>
        <authorList>
            <person name="Hosokawa N."/>
            <person name="Takahashi H."/>
            <person name="Aoki K."/>
            <person name="Takemura M."/>
        </authorList>
    </citation>
    <scope>NUCLEOTIDE SEQUENCE</scope>
</reference>
<protein>
    <submittedName>
        <fullName evidence="2">Uncharacterized protein</fullName>
    </submittedName>
</protein>
<sequence>MLRTPPTVGSAGFLRRPLRGDGGAEKERKKKEKSYLAKPSSVGPRAGLCCGPPTTTGKQNVDTRTKGRLGVLGRAPVPQWGQTCTEGNNNKKEKNVA</sequence>
<proteinExistence type="predicted"/>
<evidence type="ECO:0000313" key="3">
    <source>
        <dbReference type="Proteomes" id="UP001253637"/>
    </source>
</evidence>
<name>A0A811BSJ9_9VIRU</name>